<organism evidence="1 2">
    <name type="scientific">Halomonas elongata</name>
    <dbReference type="NCBI Taxonomy" id="2746"/>
    <lineage>
        <taxon>Bacteria</taxon>
        <taxon>Pseudomonadati</taxon>
        <taxon>Pseudomonadota</taxon>
        <taxon>Gammaproteobacteria</taxon>
        <taxon>Oceanospirillales</taxon>
        <taxon>Halomonadaceae</taxon>
        <taxon>Halomonas</taxon>
    </lineage>
</organism>
<sequence length="51" mass="5601">MINLPVFVIVSLVTAPTQADVVERFFRIAAPHGLTRLGDGNVHRPSDCLQQ</sequence>
<proteinExistence type="predicted"/>
<evidence type="ECO:0000313" key="2">
    <source>
        <dbReference type="Proteomes" id="UP000092504"/>
    </source>
</evidence>
<reference evidence="1 2" key="1">
    <citation type="submission" date="2016-06" db="EMBL/GenBank/DDBJ databases">
        <title>Genome sequence of halotolerant plant growth promoting strain of Halomonas elongata HEK1 isolated from salterns of Rann of Kutch, Gujarat, India.</title>
        <authorList>
            <person name="Gaba S."/>
            <person name="Singh R.N."/>
            <person name="Abrol S."/>
            <person name="Kaushik R."/>
            <person name="Saxena A.K."/>
        </authorList>
    </citation>
    <scope>NUCLEOTIDE SEQUENCE [LARGE SCALE GENOMIC DNA]</scope>
    <source>
        <strain evidence="1 2">HEK1</strain>
    </source>
</reference>
<dbReference type="PATRIC" id="fig|2746.7.peg.288"/>
<dbReference type="Proteomes" id="UP000092504">
    <property type="component" value="Unassembled WGS sequence"/>
</dbReference>
<name>A0A1B8P106_HALEL</name>
<dbReference type="AlphaFoldDB" id="A0A1B8P106"/>
<dbReference type="EMBL" id="MAJD01000001">
    <property type="protein sequence ID" value="OBX35945.1"/>
    <property type="molecule type" value="Genomic_DNA"/>
</dbReference>
<gene>
    <name evidence="1" type="ORF">A8U91_00281</name>
</gene>
<comment type="caution">
    <text evidence="1">The sequence shown here is derived from an EMBL/GenBank/DDBJ whole genome shotgun (WGS) entry which is preliminary data.</text>
</comment>
<evidence type="ECO:0000313" key="1">
    <source>
        <dbReference type="EMBL" id="OBX35945.1"/>
    </source>
</evidence>
<accession>A0A1B8P106</accession>
<protein>
    <submittedName>
        <fullName evidence="1">Uncharacterized protein</fullName>
    </submittedName>
</protein>